<protein>
    <recommendedName>
        <fullName evidence="3">Senescence domain-containing protein</fullName>
    </recommendedName>
</protein>
<gene>
    <name evidence="1" type="ORF">OTU49_008946</name>
</gene>
<keyword evidence="2" id="KW-1185">Reference proteome</keyword>
<dbReference type="AlphaFoldDB" id="A0AAW0YIS6"/>
<proteinExistence type="predicted"/>
<sequence>VFCIEGRGGSLGLKAVALTNKIHRRFKRHIHTQLNVNSKDDLDDDDVIITSGHLLELGRRSLFSWYLYISQQQHVQQVMEGANAVRKLVLNGAKTLYTAMIHRAGTVCAFLTRDVESVERSGRVGSIKGGFKKSSDVGRDALDMLNKESSSVALACTLVTNRINVAHRVMKCGLDVVYTLTVRVTEKTYSGITEVASMAHTVLSGTGIVHNIMNARIIGCTVPKSTTKHTNIVRPTIIRFPISEYACMSSVAAQLKKDKATTQAALWYSWGVSRGMMAWVASVIHSYMTDNSSDLKVRLFVT</sequence>
<feature type="non-terminal residue" evidence="1">
    <location>
        <position position="1"/>
    </location>
</feature>
<name>A0AAW0YIS6_CHEQU</name>
<comment type="caution">
    <text evidence="1">The sequence shown here is derived from an EMBL/GenBank/DDBJ whole genome shotgun (WGS) entry which is preliminary data.</text>
</comment>
<accession>A0AAW0YIS6</accession>
<evidence type="ECO:0000313" key="1">
    <source>
        <dbReference type="EMBL" id="KAK8751527.1"/>
    </source>
</evidence>
<evidence type="ECO:0008006" key="3">
    <source>
        <dbReference type="Google" id="ProtNLM"/>
    </source>
</evidence>
<dbReference type="Proteomes" id="UP001445076">
    <property type="component" value="Unassembled WGS sequence"/>
</dbReference>
<evidence type="ECO:0000313" key="2">
    <source>
        <dbReference type="Proteomes" id="UP001445076"/>
    </source>
</evidence>
<reference evidence="1 2" key="1">
    <citation type="journal article" date="2024" name="BMC Genomics">
        <title>Genome assembly of redclaw crayfish (Cherax quadricarinatus) provides insights into its immune adaptation and hypoxia tolerance.</title>
        <authorList>
            <person name="Liu Z."/>
            <person name="Zheng J."/>
            <person name="Li H."/>
            <person name="Fang K."/>
            <person name="Wang S."/>
            <person name="He J."/>
            <person name="Zhou D."/>
            <person name="Weng S."/>
            <person name="Chi M."/>
            <person name="Gu Z."/>
            <person name="He J."/>
            <person name="Li F."/>
            <person name="Wang M."/>
        </authorList>
    </citation>
    <scope>NUCLEOTIDE SEQUENCE [LARGE SCALE GENOMIC DNA]</scope>
    <source>
        <strain evidence="1">ZL_2023a</strain>
    </source>
</reference>
<dbReference type="EMBL" id="JARKIK010000005">
    <property type="protein sequence ID" value="KAK8751527.1"/>
    <property type="molecule type" value="Genomic_DNA"/>
</dbReference>
<organism evidence="1 2">
    <name type="scientific">Cherax quadricarinatus</name>
    <name type="common">Australian red claw crayfish</name>
    <dbReference type="NCBI Taxonomy" id="27406"/>
    <lineage>
        <taxon>Eukaryota</taxon>
        <taxon>Metazoa</taxon>
        <taxon>Ecdysozoa</taxon>
        <taxon>Arthropoda</taxon>
        <taxon>Crustacea</taxon>
        <taxon>Multicrustacea</taxon>
        <taxon>Malacostraca</taxon>
        <taxon>Eumalacostraca</taxon>
        <taxon>Eucarida</taxon>
        <taxon>Decapoda</taxon>
        <taxon>Pleocyemata</taxon>
        <taxon>Astacidea</taxon>
        <taxon>Parastacoidea</taxon>
        <taxon>Parastacidae</taxon>
        <taxon>Cherax</taxon>
    </lineage>
</organism>